<dbReference type="InterPro" id="IPR050191">
    <property type="entry name" value="ATP-dep_DNA_ligase"/>
</dbReference>
<organism evidence="7 8">
    <name type="scientific">Pseudokineococcus basanitobsidens</name>
    <dbReference type="NCBI Taxonomy" id="1926649"/>
    <lineage>
        <taxon>Bacteria</taxon>
        <taxon>Bacillati</taxon>
        <taxon>Actinomycetota</taxon>
        <taxon>Actinomycetes</taxon>
        <taxon>Kineosporiales</taxon>
        <taxon>Kineosporiaceae</taxon>
        <taxon>Pseudokineococcus</taxon>
    </lineage>
</organism>
<dbReference type="InterPro" id="IPR044119">
    <property type="entry name" value="Adenylation_LigC-like"/>
</dbReference>
<dbReference type="NCBIfam" id="NF006078">
    <property type="entry name" value="PRK08224.1"/>
    <property type="match status" value="1"/>
</dbReference>
<comment type="caution">
    <text evidence="7">The sequence shown here is derived from an EMBL/GenBank/DDBJ whole genome shotgun (WGS) entry which is preliminary data.</text>
</comment>
<dbReference type="Gene3D" id="2.40.50.140">
    <property type="entry name" value="Nucleic acid-binding proteins"/>
    <property type="match status" value="1"/>
</dbReference>
<evidence type="ECO:0000256" key="2">
    <source>
        <dbReference type="ARBA" id="ARBA00012727"/>
    </source>
</evidence>
<evidence type="ECO:0000259" key="6">
    <source>
        <dbReference type="PROSITE" id="PS50160"/>
    </source>
</evidence>
<dbReference type="EMBL" id="JBBIAA010000003">
    <property type="protein sequence ID" value="MEJ5944556.1"/>
    <property type="molecule type" value="Genomic_DNA"/>
</dbReference>
<evidence type="ECO:0000313" key="8">
    <source>
        <dbReference type="Proteomes" id="UP001387100"/>
    </source>
</evidence>
<proteinExistence type="inferred from homology"/>
<dbReference type="InterPro" id="IPR044117">
    <property type="entry name" value="OBF_LigC-like"/>
</dbReference>
<evidence type="ECO:0000256" key="5">
    <source>
        <dbReference type="SAM" id="MobiDB-lite"/>
    </source>
</evidence>
<dbReference type="PANTHER" id="PTHR45674:SF4">
    <property type="entry name" value="DNA LIGASE 1"/>
    <property type="match status" value="1"/>
</dbReference>
<dbReference type="EC" id="6.5.1.1" evidence="2"/>
<keyword evidence="3 7" id="KW-0436">Ligase</keyword>
<dbReference type="Pfam" id="PF04679">
    <property type="entry name" value="DNA_ligase_A_C"/>
    <property type="match status" value="1"/>
</dbReference>
<accession>A0ABU8RHJ8</accession>
<feature type="domain" description="ATP-dependent DNA ligase family profile" evidence="6">
    <location>
        <begin position="141"/>
        <end position="263"/>
    </location>
</feature>
<name>A0ABU8RHJ8_9ACTN</name>
<dbReference type="CDD" id="cd07970">
    <property type="entry name" value="OBF_DNA_ligase_LigC"/>
    <property type="match status" value="1"/>
</dbReference>
<dbReference type="Gene3D" id="3.30.470.30">
    <property type="entry name" value="DNA ligase/mRNA capping enzyme"/>
    <property type="match status" value="1"/>
</dbReference>
<evidence type="ECO:0000313" key="7">
    <source>
        <dbReference type="EMBL" id="MEJ5944556.1"/>
    </source>
</evidence>
<dbReference type="InterPro" id="IPR012310">
    <property type="entry name" value="DNA_ligase_ATP-dep_cent"/>
</dbReference>
<dbReference type="Proteomes" id="UP001387100">
    <property type="component" value="Unassembled WGS sequence"/>
</dbReference>
<evidence type="ECO:0000256" key="4">
    <source>
        <dbReference type="ARBA" id="ARBA00034003"/>
    </source>
</evidence>
<protein>
    <recommendedName>
        <fullName evidence="2">DNA ligase (ATP)</fullName>
        <ecNumber evidence="2">6.5.1.1</ecNumber>
    </recommendedName>
</protein>
<gene>
    <name evidence="7" type="ORF">WDZ17_04510</name>
</gene>
<comment type="similarity">
    <text evidence="1">Belongs to the ATP-dependent DNA ligase family.</text>
</comment>
<dbReference type="GO" id="GO:0003910">
    <property type="term" value="F:DNA ligase (ATP) activity"/>
    <property type="evidence" value="ECO:0007669"/>
    <property type="project" value="UniProtKB-EC"/>
</dbReference>
<dbReference type="SUPFAM" id="SSF56091">
    <property type="entry name" value="DNA ligase/mRNA capping enzyme, catalytic domain"/>
    <property type="match status" value="1"/>
</dbReference>
<reference evidence="7 8" key="1">
    <citation type="journal article" date="2017" name="Int. J. Syst. Evol. Microbiol.">
        <title>Pseudokineococcus basanitobsidens sp. nov., isolated from volcanic rock.</title>
        <authorList>
            <person name="Lee D.W."/>
            <person name="Park M.Y."/>
            <person name="Kim J.J."/>
            <person name="Kim B.S."/>
        </authorList>
    </citation>
    <scope>NUCLEOTIDE SEQUENCE [LARGE SCALE GENOMIC DNA]</scope>
    <source>
        <strain evidence="7 8">DSM 103726</strain>
    </source>
</reference>
<evidence type="ECO:0000256" key="3">
    <source>
        <dbReference type="ARBA" id="ARBA00022598"/>
    </source>
</evidence>
<dbReference type="CDD" id="cd07905">
    <property type="entry name" value="Adenylation_DNA_ligase_LigC"/>
    <property type="match status" value="1"/>
</dbReference>
<dbReference type="InterPro" id="IPR012309">
    <property type="entry name" value="DNA_ligase_ATP-dep_C"/>
</dbReference>
<dbReference type="PANTHER" id="PTHR45674">
    <property type="entry name" value="DNA LIGASE 1/3 FAMILY MEMBER"/>
    <property type="match status" value="1"/>
</dbReference>
<dbReference type="Pfam" id="PF01068">
    <property type="entry name" value="DNA_ligase_A_M"/>
    <property type="match status" value="1"/>
</dbReference>
<dbReference type="InterPro" id="IPR012340">
    <property type="entry name" value="NA-bd_OB-fold"/>
</dbReference>
<sequence>MTPPRADRAAAPAPSDDADRLRLPVLPPVDPMLARAAGEVPAPDAADGGLWYEPKWDGFRCLAFYDGTAEGGPAVVLGSRGGKPLTRYFPEVVAELVAQLGDARCVVDGEVVVRSGEPGAERLDWDALSQRIHPAASRVATLAQATPASFVAFDLLAEGDDDLTGRPAAERRQRLEHAWGEVTAPLHLTQRTDDPDLARRWLDDFEGAGLDGVVAKPRDAVYEPGRRVMTKVKHARTADVVVVGYRVHKSGQGVGSLLLGLRAPGGEDFHQVGGASAFTAARRLELLDELAPHVERDDEGEPVRAAGERNRFSASKDGSFVVVRPELVCEVGFDQLEKGRFRHVARFLRWRPDREPSSCTTDQVEVPTAYDLERVLART</sequence>
<dbReference type="PROSITE" id="PS50160">
    <property type="entry name" value="DNA_LIGASE_A3"/>
    <property type="match status" value="1"/>
</dbReference>
<feature type="region of interest" description="Disordered" evidence="5">
    <location>
        <begin position="1"/>
        <end position="22"/>
    </location>
</feature>
<comment type="catalytic activity">
    <reaction evidence="4">
        <text>ATP + (deoxyribonucleotide)n-3'-hydroxyl + 5'-phospho-(deoxyribonucleotide)m = (deoxyribonucleotide)n+m + AMP + diphosphate.</text>
        <dbReference type="EC" id="6.5.1.1"/>
    </reaction>
</comment>
<keyword evidence="8" id="KW-1185">Reference proteome</keyword>
<evidence type="ECO:0000256" key="1">
    <source>
        <dbReference type="ARBA" id="ARBA00007572"/>
    </source>
</evidence>
<dbReference type="SUPFAM" id="SSF50249">
    <property type="entry name" value="Nucleic acid-binding proteins"/>
    <property type="match status" value="1"/>
</dbReference>